<organism evidence="1 2">
    <name type="scientific">Kribbella orskensis</name>
    <dbReference type="NCBI Taxonomy" id="2512216"/>
    <lineage>
        <taxon>Bacteria</taxon>
        <taxon>Bacillati</taxon>
        <taxon>Actinomycetota</taxon>
        <taxon>Actinomycetes</taxon>
        <taxon>Propionibacteriales</taxon>
        <taxon>Kribbellaceae</taxon>
        <taxon>Kribbella</taxon>
    </lineage>
</organism>
<protein>
    <submittedName>
        <fullName evidence="1">Uncharacterized protein</fullName>
    </submittedName>
</protein>
<sequence length="78" mass="8648">MNLRVRVVHCACGGDHHWYADIDDTDDLQPDDPYWFVDRCSSQSAALEKACAELLDLSARAYGGAALTRVQEADLVHV</sequence>
<keyword evidence="2" id="KW-1185">Reference proteome</keyword>
<comment type="caution">
    <text evidence="1">The sequence shown here is derived from an EMBL/GenBank/DDBJ whole genome shotgun (WGS) entry which is preliminary data.</text>
</comment>
<evidence type="ECO:0000313" key="2">
    <source>
        <dbReference type="Proteomes" id="UP000295818"/>
    </source>
</evidence>
<reference evidence="1 2" key="1">
    <citation type="journal article" date="2015" name="Stand. Genomic Sci.">
        <title>Genomic Encyclopedia of Bacterial and Archaeal Type Strains, Phase III: the genomes of soil and plant-associated and newly described type strains.</title>
        <authorList>
            <person name="Whitman W.B."/>
            <person name="Woyke T."/>
            <person name="Klenk H.P."/>
            <person name="Zhou Y."/>
            <person name="Lilburn T.G."/>
            <person name="Beck B.J."/>
            <person name="De Vos P."/>
            <person name="Vandamme P."/>
            <person name="Eisen J.A."/>
            <person name="Garrity G."/>
            <person name="Hugenholtz P."/>
            <person name="Kyrpides N.C."/>
        </authorList>
    </citation>
    <scope>NUCLEOTIDE SEQUENCE [LARGE SCALE GENOMIC DNA]</scope>
    <source>
        <strain evidence="1 2">VKM Ac-2538</strain>
    </source>
</reference>
<proteinExistence type="predicted"/>
<gene>
    <name evidence="1" type="ORF">EV644_106102</name>
</gene>
<accession>A0ABY2BMR5</accession>
<dbReference type="EMBL" id="SLWM01000006">
    <property type="protein sequence ID" value="TCO22795.1"/>
    <property type="molecule type" value="Genomic_DNA"/>
</dbReference>
<evidence type="ECO:0000313" key="1">
    <source>
        <dbReference type="EMBL" id="TCO22795.1"/>
    </source>
</evidence>
<dbReference type="RefSeq" id="WP_132189518.1">
    <property type="nucleotide sequence ID" value="NZ_SLWM01000006.1"/>
</dbReference>
<dbReference type="Proteomes" id="UP000295818">
    <property type="component" value="Unassembled WGS sequence"/>
</dbReference>
<name>A0ABY2BMR5_9ACTN</name>